<dbReference type="Pfam" id="PF00282">
    <property type="entry name" value="Pyridoxal_deC"/>
    <property type="match status" value="2"/>
</dbReference>
<gene>
    <name evidence="8" type="ORF">EDS130_LOCUS10094</name>
    <name evidence="9" type="ORF">XAT740_LOCUS11575</name>
</gene>
<evidence type="ECO:0000256" key="5">
    <source>
        <dbReference type="ARBA" id="ARBA00023239"/>
    </source>
</evidence>
<dbReference type="PANTHER" id="PTHR11999:SF70">
    <property type="entry name" value="MIP05841P"/>
    <property type="match status" value="1"/>
</dbReference>
<keyword evidence="5 7" id="KW-0456">Lyase</keyword>
<dbReference type="PANTHER" id="PTHR11999">
    <property type="entry name" value="GROUP II PYRIDOXAL-5-PHOSPHATE DECARBOXYLASE"/>
    <property type="match status" value="1"/>
</dbReference>
<dbReference type="InterPro" id="IPR002129">
    <property type="entry name" value="PyrdxlP-dep_de-COase"/>
</dbReference>
<dbReference type="Proteomes" id="UP000663852">
    <property type="component" value="Unassembled WGS sequence"/>
</dbReference>
<accession>A0A814EHQ6</accession>
<proteinExistence type="inferred from homology"/>
<keyword evidence="3" id="KW-0210">Decarboxylase</keyword>
<comment type="caution">
    <text evidence="9">The sequence shown here is derived from an EMBL/GenBank/DDBJ whole genome shotgun (WGS) entry which is preliminary data.</text>
</comment>
<comment type="similarity">
    <text evidence="2 7">Belongs to the group II decarboxylase family.</text>
</comment>
<dbReference type="OrthoDB" id="392571at2759"/>
<dbReference type="SUPFAM" id="SSF53383">
    <property type="entry name" value="PLP-dependent transferases"/>
    <property type="match status" value="1"/>
</dbReference>
<evidence type="ECO:0000256" key="1">
    <source>
        <dbReference type="ARBA" id="ARBA00001933"/>
    </source>
</evidence>
<dbReference type="EMBL" id="CAJNOR010000637">
    <property type="protein sequence ID" value="CAF0969219.1"/>
    <property type="molecule type" value="Genomic_DNA"/>
</dbReference>
<dbReference type="PROSITE" id="PS00392">
    <property type="entry name" value="DDC_GAD_HDC_YDC"/>
    <property type="match status" value="1"/>
</dbReference>
<evidence type="ECO:0000256" key="4">
    <source>
        <dbReference type="ARBA" id="ARBA00022898"/>
    </source>
</evidence>
<name>A0A814EHQ6_ADIRI</name>
<dbReference type="Gene3D" id="3.90.1150.170">
    <property type="match status" value="2"/>
</dbReference>
<dbReference type="Proteomes" id="UP000663828">
    <property type="component" value="Unassembled WGS sequence"/>
</dbReference>
<dbReference type="InterPro" id="IPR015421">
    <property type="entry name" value="PyrdxlP-dep_Trfase_major"/>
</dbReference>
<dbReference type="Gene3D" id="3.40.640.10">
    <property type="entry name" value="Type I PLP-dependent aspartate aminotransferase-like (Major domain)"/>
    <property type="match status" value="1"/>
</dbReference>
<dbReference type="InterPro" id="IPR015424">
    <property type="entry name" value="PyrdxlP-dep_Trfase"/>
</dbReference>
<dbReference type="PRINTS" id="PR00800">
    <property type="entry name" value="YHDCRBOXLASE"/>
</dbReference>
<evidence type="ECO:0000313" key="10">
    <source>
        <dbReference type="Proteomes" id="UP000663828"/>
    </source>
</evidence>
<dbReference type="GO" id="GO:0006520">
    <property type="term" value="P:amino acid metabolic process"/>
    <property type="evidence" value="ECO:0007669"/>
    <property type="project" value="InterPro"/>
</dbReference>
<sequence length="571" mass="63820">MEDNMAHTELGTLLVRASKKLYEAVDDAYSLDEWKTQMVCLINEIAQLKLLCSSTTTIPQRCMNTTSLDPVDWSSAKNVAHKTLDATLNCIQTRRDKPVWQPVPDDVRSVINDESLPEHGLTLAKVCDDVLNYVLPYARGNTHPRFWGWAMGEGTLGGILAEMLAATININAGGCTHSAVLVERKVIHWMRQIFGFPKVEHGGIVVSGTSMATIIALASARRRFLTNVREDGIANAPRLIVYASTEVHMCVIKALELLGMGSKAIHFISVDRDFRMNIDELKTAIDDDQKNGFLPFCVIGNAGTHVSQTGSIHFRLFIPGTVNTGAFDNLLEIASIARTQNLWFHVDGAFGSLIILDPQRRHLIHGIEQADSLAFDFHKWLHCPYDAGCVLIRDGNDLLSTFSVHQSYLANTERGCAGDKPWFCDLGSELSRTFRALKVWFTLREHGTIKLGEKIADNCEQAQYLGSLLEKHASLVRVIRPITLNIVNFRVEPEELDRSNEALIDVFNNELLNDIQISGIAVASTTRIHSRLYIRVCIISHRTVLEDFDIFVNNLFAMCRTRLHNLNSSVN</sequence>
<evidence type="ECO:0000256" key="6">
    <source>
        <dbReference type="PIRSR" id="PIRSR602129-50"/>
    </source>
</evidence>
<keyword evidence="4 6" id="KW-0663">Pyridoxal phosphate</keyword>
<evidence type="ECO:0000256" key="7">
    <source>
        <dbReference type="RuleBase" id="RU000382"/>
    </source>
</evidence>
<feature type="modified residue" description="N6-(pyridoxal phosphate)lysine" evidence="6">
    <location>
        <position position="379"/>
    </location>
</feature>
<dbReference type="InterPro" id="IPR010977">
    <property type="entry name" value="Aromatic_deC"/>
</dbReference>
<organism evidence="9 10">
    <name type="scientific">Adineta ricciae</name>
    <name type="common">Rotifer</name>
    <dbReference type="NCBI Taxonomy" id="249248"/>
    <lineage>
        <taxon>Eukaryota</taxon>
        <taxon>Metazoa</taxon>
        <taxon>Spiralia</taxon>
        <taxon>Gnathifera</taxon>
        <taxon>Rotifera</taxon>
        <taxon>Eurotatoria</taxon>
        <taxon>Bdelloidea</taxon>
        <taxon>Adinetida</taxon>
        <taxon>Adinetidae</taxon>
        <taxon>Adineta</taxon>
    </lineage>
</organism>
<evidence type="ECO:0000256" key="2">
    <source>
        <dbReference type="ARBA" id="ARBA00009533"/>
    </source>
</evidence>
<protein>
    <submittedName>
        <fullName evidence="9">Uncharacterized protein</fullName>
    </submittedName>
</protein>
<dbReference type="GO" id="GO:0019752">
    <property type="term" value="P:carboxylic acid metabolic process"/>
    <property type="evidence" value="ECO:0007669"/>
    <property type="project" value="InterPro"/>
</dbReference>
<dbReference type="GO" id="GO:0016831">
    <property type="term" value="F:carboxy-lyase activity"/>
    <property type="evidence" value="ECO:0007669"/>
    <property type="project" value="UniProtKB-KW"/>
</dbReference>
<dbReference type="AlphaFoldDB" id="A0A814EHQ6"/>
<evidence type="ECO:0000313" key="9">
    <source>
        <dbReference type="EMBL" id="CAF0969219.1"/>
    </source>
</evidence>
<reference evidence="9" key="1">
    <citation type="submission" date="2021-02" db="EMBL/GenBank/DDBJ databases">
        <authorList>
            <person name="Nowell W R."/>
        </authorList>
    </citation>
    <scope>NUCLEOTIDE SEQUENCE</scope>
</reference>
<dbReference type="InterPro" id="IPR021115">
    <property type="entry name" value="Pyridoxal-P_BS"/>
</dbReference>
<dbReference type="GO" id="GO:0030170">
    <property type="term" value="F:pyridoxal phosphate binding"/>
    <property type="evidence" value="ECO:0007669"/>
    <property type="project" value="InterPro"/>
</dbReference>
<comment type="cofactor">
    <cofactor evidence="1 6 7">
        <name>pyridoxal 5'-phosphate</name>
        <dbReference type="ChEBI" id="CHEBI:597326"/>
    </cofactor>
</comment>
<evidence type="ECO:0000256" key="3">
    <source>
        <dbReference type="ARBA" id="ARBA00022793"/>
    </source>
</evidence>
<evidence type="ECO:0000313" key="8">
    <source>
        <dbReference type="EMBL" id="CAF0907435.1"/>
    </source>
</evidence>
<dbReference type="EMBL" id="CAJNOJ010000034">
    <property type="protein sequence ID" value="CAF0907435.1"/>
    <property type="molecule type" value="Genomic_DNA"/>
</dbReference>
<keyword evidence="10" id="KW-1185">Reference proteome</keyword>